<organism evidence="6 7">
    <name type="scientific">Petrotoga olearia DSM 13574</name>
    <dbReference type="NCBI Taxonomy" id="1122955"/>
    <lineage>
        <taxon>Bacteria</taxon>
        <taxon>Thermotogati</taxon>
        <taxon>Thermotogota</taxon>
        <taxon>Thermotogae</taxon>
        <taxon>Petrotogales</taxon>
        <taxon>Petrotogaceae</taxon>
        <taxon>Petrotoga</taxon>
    </lineage>
</organism>
<dbReference type="SUPFAM" id="SSF47413">
    <property type="entry name" value="lambda repressor-like DNA-binding domains"/>
    <property type="match status" value="1"/>
</dbReference>
<dbReference type="AlphaFoldDB" id="A0A2K1NWV8"/>
<protein>
    <submittedName>
        <fullName evidence="6">LacI family transcription regulator</fullName>
    </submittedName>
</protein>
<dbReference type="InterPro" id="IPR010982">
    <property type="entry name" value="Lambda_DNA-bd_dom_sf"/>
</dbReference>
<sequence length="330" mass="37035">MSLKIKDIAKMANVSVATVSRVLNDSDKVSLETKNKIMKIIQKYDYKPDRIATSLRRKKTGIYAVIFSVKGGKVLEDTYSTKFLKGVLNYFSSKGLKLIVDIHENGNVAEYYSNMIKSKVVDGFILLDIRKNDERVNLLNKEKFPYVVIGRNDENNFVYIDSDNVAGAYMAIKHLKQIKCKKILYISGDMGIPVSEQRLTGVKSAQKDLGVEIDVEFGDFDEEKTVEILKSILKKGFEYDGIFCASDTMAYAAMKFLKGLNIEVPIVGYDNIPLSEFVGLSTIDQNIIKIGYSAAQTVDNMAKGKETISMVVPSKLIKRQSTLSFIQKHI</sequence>
<evidence type="ECO:0000256" key="2">
    <source>
        <dbReference type="ARBA" id="ARBA00023125"/>
    </source>
</evidence>
<dbReference type="Pfam" id="PF00356">
    <property type="entry name" value="LacI"/>
    <property type="match status" value="1"/>
</dbReference>
<name>A0A2K1NWV8_9BACT</name>
<keyword evidence="3" id="KW-0804">Transcription</keyword>
<dbReference type="EMBL" id="AZRL01000022">
    <property type="protein sequence ID" value="PNR95021.1"/>
    <property type="molecule type" value="Genomic_DNA"/>
</dbReference>
<dbReference type="RefSeq" id="WP_103067668.1">
    <property type="nucleotide sequence ID" value="NZ_AZRL01000022.1"/>
</dbReference>
<dbReference type="Pfam" id="PF13407">
    <property type="entry name" value="Peripla_BP_4"/>
    <property type="match status" value="1"/>
</dbReference>
<evidence type="ECO:0000256" key="1">
    <source>
        <dbReference type="ARBA" id="ARBA00023015"/>
    </source>
</evidence>
<dbReference type="PROSITE" id="PS00356">
    <property type="entry name" value="HTH_LACI_1"/>
    <property type="match status" value="1"/>
</dbReference>
<dbReference type="SMART" id="SM00354">
    <property type="entry name" value="HTH_LACI"/>
    <property type="match status" value="1"/>
</dbReference>
<dbReference type="PANTHER" id="PTHR30146:SF109">
    <property type="entry name" value="HTH-TYPE TRANSCRIPTIONAL REGULATOR GALS"/>
    <property type="match status" value="1"/>
</dbReference>
<proteinExistence type="predicted"/>
<dbReference type="Gene3D" id="1.10.260.40">
    <property type="entry name" value="lambda repressor-like DNA-binding domains"/>
    <property type="match status" value="1"/>
</dbReference>
<evidence type="ECO:0000313" key="6">
    <source>
        <dbReference type="EMBL" id="PNR95021.1"/>
    </source>
</evidence>
<keyword evidence="1" id="KW-0805">Transcription regulation</keyword>
<dbReference type="Gene3D" id="3.40.50.2300">
    <property type="match status" value="2"/>
</dbReference>
<feature type="domain" description="HTH lacI-type" evidence="4">
    <location>
        <begin position="3"/>
        <end position="57"/>
    </location>
</feature>
<dbReference type="InterPro" id="IPR000843">
    <property type="entry name" value="HTH_LacI"/>
</dbReference>
<dbReference type="CDD" id="cd01392">
    <property type="entry name" value="HTH_LacI"/>
    <property type="match status" value="1"/>
</dbReference>
<evidence type="ECO:0000259" key="4">
    <source>
        <dbReference type="PROSITE" id="PS50932"/>
    </source>
</evidence>
<keyword evidence="2" id="KW-0238">DNA-binding</keyword>
<gene>
    <name evidence="6" type="ORF">X929_09150</name>
</gene>
<evidence type="ECO:0000259" key="5">
    <source>
        <dbReference type="PROSITE" id="PS50943"/>
    </source>
</evidence>
<accession>A0A2K1NWV8</accession>
<dbReference type="PROSITE" id="PS50932">
    <property type="entry name" value="HTH_LACI_2"/>
    <property type="match status" value="1"/>
</dbReference>
<dbReference type="OrthoDB" id="269117at2"/>
<dbReference type="PANTHER" id="PTHR30146">
    <property type="entry name" value="LACI-RELATED TRANSCRIPTIONAL REPRESSOR"/>
    <property type="match status" value="1"/>
</dbReference>
<reference evidence="6 7" key="1">
    <citation type="submission" date="2013-12" db="EMBL/GenBank/DDBJ databases">
        <title>Comparative genomics of Petrotoga isolates.</title>
        <authorList>
            <person name="Nesbo C.L."/>
            <person name="Charchuk R."/>
            <person name="Chow K."/>
        </authorList>
    </citation>
    <scope>NUCLEOTIDE SEQUENCE [LARGE SCALE GENOMIC DNA]</scope>
    <source>
        <strain evidence="6 7">DSM 13574</strain>
    </source>
</reference>
<comment type="caution">
    <text evidence="6">The sequence shown here is derived from an EMBL/GenBank/DDBJ whole genome shotgun (WGS) entry which is preliminary data.</text>
</comment>
<dbReference type="GO" id="GO:0003700">
    <property type="term" value="F:DNA-binding transcription factor activity"/>
    <property type="evidence" value="ECO:0007669"/>
    <property type="project" value="TreeGrafter"/>
</dbReference>
<feature type="domain" description="HTH cro/C1-type" evidence="5">
    <location>
        <begin position="3"/>
        <end position="47"/>
    </location>
</feature>
<evidence type="ECO:0000256" key="3">
    <source>
        <dbReference type="ARBA" id="ARBA00023163"/>
    </source>
</evidence>
<evidence type="ECO:0000313" key="7">
    <source>
        <dbReference type="Proteomes" id="UP000236434"/>
    </source>
</evidence>
<dbReference type="PRINTS" id="PR00036">
    <property type="entry name" value="HTHLACI"/>
</dbReference>
<dbReference type="Proteomes" id="UP000236434">
    <property type="component" value="Unassembled WGS sequence"/>
</dbReference>
<dbReference type="InterPro" id="IPR028082">
    <property type="entry name" value="Peripla_BP_I"/>
</dbReference>
<dbReference type="CDD" id="cd06267">
    <property type="entry name" value="PBP1_LacI_sugar_binding-like"/>
    <property type="match status" value="1"/>
</dbReference>
<dbReference type="SUPFAM" id="SSF53822">
    <property type="entry name" value="Periplasmic binding protein-like I"/>
    <property type="match status" value="1"/>
</dbReference>
<dbReference type="PROSITE" id="PS50943">
    <property type="entry name" value="HTH_CROC1"/>
    <property type="match status" value="1"/>
</dbReference>
<dbReference type="GO" id="GO:0000976">
    <property type="term" value="F:transcription cis-regulatory region binding"/>
    <property type="evidence" value="ECO:0007669"/>
    <property type="project" value="TreeGrafter"/>
</dbReference>
<dbReference type="InterPro" id="IPR001387">
    <property type="entry name" value="Cro/C1-type_HTH"/>
</dbReference>
<dbReference type="InterPro" id="IPR025997">
    <property type="entry name" value="SBP_2_dom"/>
</dbReference>